<dbReference type="Pfam" id="PF14845">
    <property type="entry name" value="Glycohydro_20b2"/>
    <property type="match status" value="1"/>
</dbReference>
<gene>
    <name evidence="3" type="ORF">OVN521_LOCUS48304</name>
</gene>
<dbReference type="Gene3D" id="3.30.379.10">
    <property type="entry name" value="Chitobiase/beta-hexosaminidase domain 2-like"/>
    <property type="match status" value="1"/>
</dbReference>
<sequence>MNNNSYPTLGIDESYELNITSNNRAFLCAKTYVGILRGLSTFEQLQSHEKVPIPLA</sequence>
<accession>A0A821IDI8</accession>
<feature type="non-terminal residue" evidence="3">
    <location>
        <position position="56"/>
    </location>
</feature>
<evidence type="ECO:0000313" key="4">
    <source>
        <dbReference type="Proteomes" id="UP000663866"/>
    </source>
</evidence>
<proteinExistence type="predicted"/>
<dbReference type="EMBL" id="CAJOBG010099798">
    <property type="protein sequence ID" value="CAF4698105.1"/>
    <property type="molecule type" value="Genomic_DNA"/>
</dbReference>
<evidence type="ECO:0000259" key="2">
    <source>
        <dbReference type="Pfam" id="PF14845"/>
    </source>
</evidence>
<protein>
    <recommendedName>
        <fullName evidence="2">Beta-hexosaminidase eukaryotic type N-terminal domain-containing protein</fullName>
    </recommendedName>
</protein>
<dbReference type="InterPro" id="IPR029018">
    <property type="entry name" value="Hex-like_dom2"/>
</dbReference>
<name>A0A821IDI8_9BILA</name>
<organism evidence="3 4">
    <name type="scientific">Rotaria magnacalcarata</name>
    <dbReference type="NCBI Taxonomy" id="392030"/>
    <lineage>
        <taxon>Eukaryota</taxon>
        <taxon>Metazoa</taxon>
        <taxon>Spiralia</taxon>
        <taxon>Gnathifera</taxon>
        <taxon>Rotifera</taxon>
        <taxon>Eurotatoria</taxon>
        <taxon>Bdelloidea</taxon>
        <taxon>Philodinida</taxon>
        <taxon>Philodinidae</taxon>
        <taxon>Rotaria</taxon>
    </lineage>
</organism>
<comment type="caution">
    <text evidence="3">The sequence shown here is derived from an EMBL/GenBank/DDBJ whole genome shotgun (WGS) entry which is preliminary data.</text>
</comment>
<evidence type="ECO:0000256" key="1">
    <source>
        <dbReference type="ARBA" id="ARBA00022801"/>
    </source>
</evidence>
<dbReference type="AlphaFoldDB" id="A0A821IDI8"/>
<keyword evidence="1" id="KW-0378">Hydrolase</keyword>
<dbReference type="GO" id="GO:0016787">
    <property type="term" value="F:hydrolase activity"/>
    <property type="evidence" value="ECO:0007669"/>
    <property type="project" value="UniProtKB-KW"/>
</dbReference>
<dbReference type="InterPro" id="IPR029019">
    <property type="entry name" value="HEX_eukaryotic_N"/>
</dbReference>
<keyword evidence="4" id="KW-1185">Reference proteome</keyword>
<evidence type="ECO:0000313" key="3">
    <source>
        <dbReference type="EMBL" id="CAF4698105.1"/>
    </source>
</evidence>
<reference evidence="3" key="1">
    <citation type="submission" date="2021-02" db="EMBL/GenBank/DDBJ databases">
        <authorList>
            <person name="Nowell W R."/>
        </authorList>
    </citation>
    <scope>NUCLEOTIDE SEQUENCE</scope>
</reference>
<dbReference type="Proteomes" id="UP000663866">
    <property type="component" value="Unassembled WGS sequence"/>
</dbReference>
<feature type="domain" description="Beta-hexosaminidase eukaryotic type N-terminal" evidence="2">
    <location>
        <begin position="8"/>
        <end position="45"/>
    </location>
</feature>
<dbReference type="SUPFAM" id="SSF55545">
    <property type="entry name" value="beta-N-acetylhexosaminidase-like domain"/>
    <property type="match status" value="1"/>
</dbReference>